<feature type="region of interest" description="Disordered" evidence="1">
    <location>
        <begin position="181"/>
        <end position="223"/>
    </location>
</feature>
<dbReference type="InterPro" id="IPR003169">
    <property type="entry name" value="GYF"/>
</dbReference>
<dbReference type="AlphaFoldDB" id="A0A0M0JGE7"/>
<protein>
    <recommendedName>
        <fullName evidence="2">GYF domain-containing protein</fullName>
    </recommendedName>
</protein>
<comment type="caution">
    <text evidence="3">The sequence shown here is derived from an EMBL/GenBank/DDBJ whole genome shotgun (WGS) entry which is preliminary data.</text>
</comment>
<evidence type="ECO:0000259" key="2">
    <source>
        <dbReference type="PROSITE" id="PS50829"/>
    </source>
</evidence>
<feature type="domain" description="GYF" evidence="2">
    <location>
        <begin position="230"/>
        <end position="287"/>
    </location>
</feature>
<dbReference type="SUPFAM" id="SSF55277">
    <property type="entry name" value="GYF domain"/>
    <property type="match status" value="4"/>
</dbReference>
<gene>
    <name evidence="3" type="ORF">Ctob_007296</name>
</gene>
<dbReference type="Pfam" id="PF02213">
    <property type="entry name" value="GYF"/>
    <property type="match status" value="4"/>
</dbReference>
<evidence type="ECO:0000256" key="1">
    <source>
        <dbReference type="SAM" id="MobiDB-lite"/>
    </source>
</evidence>
<dbReference type="InterPro" id="IPR035445">
    <property type="entry name" value="GYF-like_dom_sf"/>
</dbReference>
<reference evidence="4" key="1">
    <citation type="journal article" date="2015" name="PLoS Genet.">
        <title>Genome Sequence and Transcriptome Analyses of Chrysochromulina tobin: Metabolic Tools for Enhanced Algal Fitness in the Prominent Order Prymnesiales (Haptophyceae).</title>
        <authorList>
            <person name="Hovde B.T."/>
            <person name="Deodato C.R."/>
            <person name="Hunsperger H.M."/>
            <person name="Ryken S.A."/>
            <person name="Yost W."/>
            <person name="Jha R.K."/>
            <person name="Patterson J."/>
            <person name="Monnat R.J. Jr."/>
            <person name="Barlow S.B."/>
            <person name="Starkenburg S.R."/>
            <person name="Cattolico R.A."/>
        </authorList>
    </citation>
    <scope>NUCLEOTIDE SEQUENCE</scope>
    <source>
        <strain evidence="4">CCMP291</strain>
    </source>
</reference>
<feature type="domain" description="GYF" evidence="2">
    <location>
        <begin position="380"/>
        <end position="428"/>
    </location>
</feature>
<name>A0A0M0JGE7_9EUKA</name>
<feature type="region of interest" description="Disordered" evidence="1">
    <location>
        <begin position="354"/>
        <end position="375"/>
    </location>
</feature>
<evidence type="ECO:0000313" key="4">
    <source>
        <dbReference type="Proteomes" id="UP000037460"/>
    </source>
</evidence>
<feature type="domain" description="GYF" evidence="2">
    <location>
        <begin position="477"/>
        <end position="527"/>
    </location>
</feature>
<organism evidence="3 4">
    <name type="scientific">Chrysochromulina tobinii</name>
    <dbReference type="NCBI Taxonomy" id="1460289"/>
    <lineage>
        <taxon>Eukaryota</taxon>
        <taxon>Haptista</taxon>
        <taxon>Haptophyta</taxon>
        <taxon>Prymnesiophyceae</taxon>
        <taxon>Prymnesiales</taxon>
        <taxon>Chrysochromulinaceae</taxon>
        <taxon>Chrysochromulina</taxon>
    </lineage>
</organism>
<dbReference type="OrthoDB" id="6415790at2759"/>
<proteinExistence type="predicted"/>
<dbReference type="Pfam" id="PF25531">
    <property type="entry name" value="GYF_ATXR3"/>
    <property type="match status" value="1"/>
</dbReference>
<dbReference type="InterPro" id="IPR057851">
    <property type="entry name" value="ATXR3_GYF"/>
</dbReference>
<feature type="compositionally biased region" description="Basic and acidic residues" evidence="1">
    <location>
        <begin position="68"/>
        <end position="78"/>
    </location>
</feature>
<dbReference type="PROSITE" id="PS50829">
    <property type="entry name" value="GYF"/>
    <property type="match status" value="4"/>
</dbReference>
<sequence length="649" mass="68364">MEPSDTWYYTDDGGIERGPLPTAQLRRLVLQGFVVGPRLVKHVASGVVQDVSLWDELIEPHDDEEEERPSGDEQSKAEIDEWNVEEGEWVFIDDEGNVQGPFGTAEMHEWVRQGYLEPTREVNIAGGERDDFRPLREWGELAVAAALLPQMAVTEHAPVPHKSAAVGETLTAVDRELAAAADSSADGDSRADVGSSAVGSSAVGSSAVGSSTSGVGGGAAADKGRETAEAGSWFFVDDAGAVQGPFPTKRMRGWLRKGMLNGDRICRRAEEPADTAQPGAVAPSTADDWKPALSWPALVDAAAAVRRMTGAAAATPATELAAVGGVAVGGVASYGAPLPVVGVDTSSAAAVSSAGATSPSMAGDASADATTTPDLPNMDETLWEYVDDHGRLQGPFTARKLLGWLRAGHLKRTRRARLYVPDTTPSLGGPGEAAAAPLKRLDEWDWFAAALTGGALPAAPVAPPQLTGGGGAGAVETPLWFYRDVAHAEQGPFTATAMQQWIAHGMLPLNTPVRHLSEGAGRYRPLTEVPLLVGAGAPRAAIATALEAHGAAAMPPIAPPTIGTRSAAALAALGQSKPVYEDYVVLGGFNGVGDRKFAPLDRSGDNYWEMKGIPKHRDERQMGHYFDLGAWQEERNRQALAQQKKRSRK</sequence>
<dbReference type="EMBL" id="JWZX01002965">
    <property type="protein sequence ID" value="KOO25510.1"/>
    <property type="molecule type" value="Genomic_DNA"/>
</dbReference>
<dbReference type="Proteomes" id="UP000037460">
    <property type="component" value="Unassembled WGS sequence"/>
</dbReference>
<accession>A0A0M0JGE7</accession>
<feature type="region of interest" description="Disordered" evidence="1">
    <location>
        <begin position="59"/>
        <end position="78"/>
    </location>
</feature>
<feature type="compositionally biased region" description="Low complexity" evidence="1">
    <location>
        <begin position="181"/>
        <end position="213"/>
    </location>
</feature>
<feature type="domain" description="GYF" evidence="2">
    <location>
        <begin position="86"/>
        <end position="136"/>
    </location>
</feature>
<evidence type="ECO:0000313" key="3">
    <source>
        <dbReference type="EMBL" id="KOO25510.1"/>
    </source>
</evidence>
<dbReference type="Gene3D" id="3.30.1490.40">
    <property type="match status" value="4"/>
</dbReference>
<dbReference type="SMART" id="SM00444">
    <property type="entry name" value="GYF"/>
    <property type="match status" value="4"/>
</dbReference>
<keyword evidence="4" id="KW-1185">Reference proteome</keyword>